<keyword evidence="2" id="KW-0547">Nucleotide-binding</keyword>
<protein>
    <recommendedName>
        <fullName evidence="6">Protein kinase domain-containing protein</fullName>
    </recommendedName>
</protein>
<dbReference type="PROSITE" id="PS00108">
    <property type="entry name" value="PROTEIN_KINASE_ST"/>
    <property type="match status" value="1"/>
</dbReference>
<evidence type="ECO:0000256" key="2">
    <source>
        <dbReference type="ARBA" id="ARBA00022741"/>
    </source>
</evidence>
<dbReference type="PROSITE" id="PS50011">
    <property type="entry name" value="PROTEIN_KINASE_DOM"/>
    <property type="match status" value="1"/>
</dbReference>
<evidence type="ECO:0000256" key="1">
    <source>
        <dbReference type="ARBA" id="ARBA00022679"/>
    </source>
</evidence>
<dbReference type="InterPro" id="IPR011009">
    <property type="entry name" value="Kinase-like_dom_sf"/>
</dbReference>
<dbReference type="SMART" id="SM00220">
    <property type="entry name" value="S_TKc"/>
    <property type="match status" value="1"/>
</dbReference>
<sequence length="340" mass="37739">MVRSCGMPVTIPASPFMQKLGCGTGVNVYLMNRPGIQTYSPWAIKKISSKCTATQKTVYQQRLCDEAKVLKGLQHPNIVGFRAFTKAKDGSECLAMEYGGEQSLNDLIEHRREDGLWAFPAATIEKVALHVARGLQYLHNEKKLLHGDIKSCNVVIKGDFETIKICDVGVSLQLDENLKVCNQKAEYIGTEPWKPKEALEGGVITGKADIFAYGLTLWEMMTLSVPHMEMLDLEDEDSSFSEEDFDFDAYYERLGTRPALDQKNLGGEYQRMVELFCICTNEDPAKRPSAAQIVQSSSNALPPHQAEHPDAAHATNGWHSLEDMEIAELAVVGVLQLLGE</sequence>
<dbReference type="Proteomes" id="UP000034805">
    <property type="component" value="Unassembled WGS sequence"/>
</dbReference>
<evidence type="ECO:0000259" key="6">
    <source>
        <dbReference type="PROSITE" id="PS50011"/>
    </source>
</evidence>
<gene>
    <name evidence="7" type="ORF">Z043_112157</name>
</gene>
<evidence type="ECO:0000256" key="3">
    <source>
        <dbReference type="ARBA" id="ARBA00022777"/>
    </source>
</evidence>
<evidence type="ECO:0000313" key="8">
    <source>
        <dbReference type="Proteomes" id="UP000034805"/>
    </source>
</evidence>
<dbReference type="GO" id="GO:0004674">
    <property type="term" value="F:protein serine/threonine kinase activity"/>
    <property type="evidence" value="ECO:0007669"/>
    <property type="project" value="InterPro"/>
</dbReference>
<evidence type="ECO:0000313" key="7">
    <source>
        <dbReference type="EMBL" id="KPP69113.1"/>
    </source>
</evidence>
<evidence type="ECO:0000256" key="4">
    <source>
        <dbReference type="ARBA" id="ARBA00022840"/>
    </source>
</evidence>
<dbReference type="InterPro" id="IPR041989">
    <property type="entry name" value="PKc_TOPK"/>
</dbReference>
<feature type="domain" description="Protein kinase" evidence="6">
    <location>
        <begin position="14"/>
        <end position="311"/>
    </location>
</feature>
<accession>A0A0N8JZE5</accession>
<dbReference type="PANTHER" id="PTHR43289">
    <property type="entry name" value="MITOGEN-ACTIVATED PROTEIN KINASE KINASE KINASE 20-RELATED"/>
    <property type="match status" value="1"/>
</dbReference>
<dbReference type="PANTHER" id="PTHR43289:SF14">
    <property type="entry name" value="LYMPHOKINE-ACTIVATED KILLER T-CELL-ORIGINATED PROTEIN KINASE"/>
    <property type="match status" value="1"/>
</dbReference>
<dbReference type="InterPro" id="IPR000719">
    <property type="entry name" value="Prot_kinase_dom"/>
</dbReference>
<feature type="non-terminal residue" evidence="7">
    <location>
        <position position="340"/>
    </location>
</feature>
<dbReference type="Pfam" id="PF00069">
    <property type="entry name" value="Pkinase"/>
    <property type="match status" value="1"/>
</dbReference>
<dbReference type="AlphaFoldDB" id="A0A0N8JZE5"/>
<dbReference type="CDD" id="cd14001">
    <property type="entry name" value="PKc_TOPK"/>
    <property type="match status" value="1"/>
</dbReference>
<reference evidence="7 8" key="1">
    <citation type="submission" date="2015-08" db="EMBL/GenBank/DDBJ databases">
        <title>The genome of the Asian arowana (Scleropages formosus).</title>
        <authorList>
            <person name="Tan M.H."/>
            <person name="Gan H.M."/>
            <person name="Croft L.J."/>
            <person name="Austin C.M."/>
        </authorList>
    </citation>
    <scope>NUCLEOTIDE SEQUENCE [LARGE SCALE GENOMIC DNA]</scope>
    <source>
        <strain evidence="7">Aro1</strain>
    </source>
</reference>
<keyword evidence="4" id="KW-0067">ATP-binding</keyword>
<feature type="region of interest" description="Disordered" evidence="5">
    <location>
        <begin position="288"/>
        <end position="311"/>
    </location>
</feature>
<keyword evidence="3" id="KW-0418">Kinase</keyword>
<dbReference type="SUPFAM" id="SSF56112">
    <property type="entry name" value="Protein kinase-like (PK-like)"/>
    <property type="match status" value="1"/>
</dbReference>
<dbReference type="GO" id="GO:0005524">
    <property type="term" value="F:ATP binding"/>
    <property type="evidence" value="ECO:0007669"/>
    <property type="project" value="UniProtKB-KW"/>
</dbReference>
<evidence type="ECO:0000256" key="5">
    <source>
        <dbReference type="SAM" id="MobiDB-lite"/>
    </source>
</evidence>
<dbReference type="InterPro" id="IPR008271">
    <property type="entry name" value="Ser/Thr_kinase_AS"/>
</dbReference>
<keyword evidence="1" id="KW-0808">Transferase</keyword>
<comment type="caution">
    <text evidence="7">The sequence shown here is derived from an EMBL/GenBank/DDBJ whole genome shotgun (WGS) entry which is preliminary data.</text>
</comment>
<dbReference type="STRING" id="113540.ENSSFOP00015023266"/>
<proteinExistence type="predicted"/>
<dbReference type="Gene3D" id="1.10.510.10">
    <property type="entry name" value="Transferase(Phosphotransferase) domain 1"/>
    <property type="match status" value="1"/>
</dbReference>
<dbReference type="EMBL" id="JARO02004114">
    <property type="protein sequence ID" value="KPP69113.1"/>
    <property type="molecule type" value="Genomic_DNA"/>
</dbReference>
<organism evidence="7 8">
    <name type="scientific">Scleropages formosus</name>
    <name type="common">Asian bonytongue</name>
    <name type="synonym">Osteoglossum formosum</name>
    <dbReference type="NCBI Taxonomy" id="113540"/>
    <lineage>
        <taxon>Eukaryota</taxon>
        <taxon>Metazoa</taxon>
        <taxon>Chordata</taxon>
        <taxon>Craniata</taxon>
        <taxon>Vertebrata</taxon>
        <taxon>Euteleostomi</taxon>
        <taxon>Actinopterygii</taxon>
        <taxon>Neopterygii</taxon>
        <taxon>Teleostei</taxon>
        <taxon>Osteoglossocephala</taxon>
        <taxon>Osteoglossomorpha</taxon>
        <taxon>Osteoglossiformes</taxon>
        <taxon>Osteoglossidae</taxon>
        <taxon>Scleropages</taxon>
    </lineage>
</organism>
<name>A0A0N8JZE5_SCLFO</name>